<keyword evidence="14" id="KW-0285">Flavoprotein</keyword>
<dbReference type="EC" id="1.1.99.29" evidence="5"/>
<evidence type="ECO:0000313" key="18">
    <source>
        <dbReference type="Proteomes" id="UP000629468"/>
    </source>
</evidence>
<evidence type="ECO:0000256" key="1">
    <source>
        <dbReference type="ARBA" id="ARBA00001974"/>
    </source>
</evidence>
<evidence type="ECO:0000256" key="12">
    <source>
        <dbReference type="ARBA" id="ARBA00034059"/>
    </source>
</evidence>
<dbReference type="InterPro" id="IPR012132">
    <property type="entry name" value="GMC_OxRdtase"/>
</dbReference>
<evidence type="ECO:0000259" key="16">
    <source>
        <dbReference type="PROSITE" id="PS00624"/>
    </source>
</evidence>
<dbReference type="PROSITE" id="PS00624">
    <property type="entry name" value="GMC_OXRED_2"/>
    <property type="match status" value="1"/>
</dbReference>
<evidence type="ECO:0000256" key="11">
    <source>
        <dbReference type="ARBA" id="ARBA00034050"/>
    </source>
</evidence>
<evidence type="ECO:0000259" key="15">
    <source>
        <dbReference type="PROSITE" id="PS00623"/>
    </source>
</evidence>
<dbReference type="GO" id="GO:0033718">
    <property type="term" value="F:pyranose dehydrogenase (acceptor) activity"/>
    <property type="evidence" value="ECO:0007669"/>
    <property type="project" value="UniProtKB-EC"/>
</dbReference>
<dbReference type="InterPro" id="IPR007867">
    <property type="entry name" value="GMC_OxRtase_C"/>
</dbReference>
<comment type="catalytic activity">
    <reaction evidence="12">
        <text>a pyranoside + acceptor = a pyranosid-3,4-diulose + reduced acceptor.</text>
        <dbReference type="EC" id="1.1.99.29"/>
    </reaction>
</comment>
<feature type="binding site" evidence="13">
    <location>
        <begin position="558"/>
        <end position="559"/>
    </location>
    <ligand>
        <name>FAD</name>
        <dbReference type="ChEBI" id="CHEBI:57692"/>
    </ligand>
</feature>
<comment type="catalytic activity">
    <reaction evidence="8">
        <text>pyranose + acceptor = pyranos-2-ulose + reduced acceptor.</text>
        <dbReference type="EC" id="1.1.99.29"/>
    </reaction>
</comment>
<evidence type="ECO:0000256" key="8">
    <source>
        <dbReference type="ARBA" id="ARBA00033986"/>
    </source>
</evidence>
<dbReference type="PANTHER" id="PTHR11552">
    <property type="entry name" value="GLUCOSE-METHANOL-CHOLINE GMC OXIDOREDUCTASE"/>
    <property type="match status" value="1"/>
</dbReference>
<evidence type="ECO:0000256" key="9">
    <source>
        <dbReference type="ARBA" id="ARBA00034010"/>
    </source>
</evidence>
<reference evidence="17 18" key="1">
    <citation type="journal article" name="Sci. Rep.">
        <title>Telomere-to-telomere assembled and centromere annotated genomes of the two main subspecies of the button mushroom Agaricus bisporus reveal especially polymorphic chromosome ends.</title>
        <authorList>
            <person name="Sonnenberg A.S.M."/>
            <person name="Sedaghat-Telgerd N."/>
            <person name="Lavrijssen B."/>
            <person name="Ohm R.A."/>
            <person name="Hendrickx P.M."/>
            <person name="Scholtmeijer K."/>
            <person name="Baars J.J.P."/>
            <person name="van Peer A."/>
        </authorList>
    </citation>
    <scope>NUCLEOTIDE SEQUENCE [LARGE SCALE GENOMIC DNA]</scope>
    <source>
        <strain evidence="17 18">H119_p4</strain>
    </source>
</reference>
<comment type="subunit">
    <text evidence="4">Monomer.</text>
</comment>
<comment type="subcellular location">
    <subcellularLocation>
        <location evidence="2">Secreted</location>
    </subcellularLocation>
</comment>
<evidence type="ECO:0000256" key="2">
    <source>
        <dbReference type="ARBA" id="ARBA00004613"/>
    </source>
</evidence>
<feature type="domain" description="Glucose-methanol-choline oxidoreductase N-terminal" evidence="15">
    <location>
        <begin position="105"/>
        <end position="128"/>
    </location>
</feature>
<feature type="binding site" evidence="13">
    <location>
        <begin position="115"/>
        <end position="118"/>
    </location>
    <ligand>
        <name>FAD</name>
        <dbReference type="ChEBI" id="CHEBI:57692"/>
    </ligand>
</feature>
<comment type="catalytic activity">
    <reaction evidence="11">
        <text>a pyranoside + acceptor = a pyranosid-3-ulose + reduced acceptor.</text>
        <dbReference type="EC" id="1.1.99.29"/>
    </reaction>
</comment>
<dbReference type="Pfam" id="PF00732">
    <property type="entry name" value="GMC_oxred_N"/>
    <property type="match status" value="1"/>
</dbReference>
<dbReference type="GO" id="GO:0005576">
    <property type="term" value="C:extracellular region"/>
    <property type="evidence" value="ECO:0007669"/>
    <property type="project" value="UniProtKB-SubCell"/>
</dbReference>
<comment type="similarity">
    <text evidence="3 14">Belongs to the GMC oxidoreductase family.</text>
</comment>
<dbReference type="SUPFAM" id="SSF54373">
    <property type="entry name" value="FAD-linked reductases, C-terminal domain"/>
    <property type="match status" value="1"/>
</dbReference>
<sequence>MAEPTRAYDIIFAGGASPSLIVFSGSTNLWTGGAVACIIAARLAVADPSLKILILEAGPHSRNNLDHVQPARFYPALARCGEAFTPHVPKVNPKLNGRLAPTVTGRCLGGSSAVNFMVYCRAAASDYDDWETVYRNKGWGSKSLIPLLRKAETYKGVSTNDTHGKAGPLNVSFATAGHNLANEWLGVTESYDQDRGQIDDLNALYTCDGYGVAMGKASRQFIDGKTGKRSDTASAYIYPILDTHKNLDVQVRKRVVRVIFEGKRAVGVEYVDDEGDHAHALQSPSVARASRLVVVCGGAFGSPAILERSGIGSTNILSKNDVQQIVDLPGVGEHLMDHNGIFPHYFAADYGDTLDDIWWGSEAEVKPFVDRWSQTGQGLLAHNGMDAGIRLRPTVDDLKEIGPSFTKRWNEYFANAPDKPIMLMAIITGHLGAAPTVPRQKLYNVCSYTAYPMSKGYAHITSGVNPYAVLDYDPCYLHEEADLHVLRWAYKHSRELARRMPAYRGELASNHPKFPEGSEAAAKASNRPVPIDAPKIKYTEADDRAIDEYVKDIMSTTWHSAGTCAMKPREQGGVVDDHLNVYGVEGLKVADMSIVPGNVAANTYNTAIAVGEKAAVIIAQELGIKGVAESD</sequence>
<evidence type="ECO:0000256" key="7">
    <source>
        <dbReference type="ARBA" id="ARBA00024699"/>
    </source>
</evidence>
<evidence type="ECO:0000256" key="5">
    <source>
        <dbReference type="ARBA" id="ARBA00013177"/>
    </source>
</evidence>
<evidence type="ECO:0000256" key="10">
    <source>
        <dbReference type="ARBA" id="ARBA00034029"/>
    </source>
</evidence>
<protein>
    <recommendedName>
        <fullName evidence="5">pyranose dehydrogenase (acceptor)</fullName>
        <ecNumber evidence="5">1.1.99.29</ecNumber>
    </recommendedName>
</protein>
<evidence type="ECO:0000256" key="4">
    <source>
        <dbReference type="ARBA" id="ARBA00011245"/>
    </source>
</evidence>
<dbReference type="Gene3D" id="3.30.560.10">
    <property type="entry name" value="Glucose Oxidase, domain 3"/>
    <property type="match status" value="1"/>
</dbReference>
<organism evidence="17 18">
    <name type="scientific">Agaricus bisporus var. burnettii</name>
    <dbReference type="NCBI Taxonomy" id="192524"/>
    <lineage>
        <taxon>Eukaryota</taxon>
        <taxon>Fungi</taxon>
        <taxon>Dikarya</taxon>
        <taxon>Basidiomycota</taxon>
        <taxon>Agaricomycotina</taxon>
        <taxon>Agaricomycetes</taxon>
        <taxon>Agaricomycetidae</taxon>
        <taxon>Agaricales</taxon>
        <taxon>Agaricineae</taxon>
        <taxon>Agaricaceae</taxon>
        <taxon>Agaricus</taxon>
    </lineage>
</organism>
<comment type="caution">
    <text evidence="17">The sequence shown here is derived from an EMBL/GenBank/DDBJ whole genome shotgun (WGS) entry which is preliminary data.</text>
</comment>
<dbReference type="Pfam" id="PF05199">
    <property type="entry name" value="GMC_oxred_C"/>
    <property type="match status" value="1"/>
</dbReference>
<evidence type="ECO:0000256" key="3">
    <source>
        <dbReference type="ARBA" id="ARBA00010790"/>
    </source>
</evidence>
<comment type="catalytic activity">
    <reaction evidence="10">
        <text>pyranose + acceptor = pyranos-3-ulose + reduced acceptor.</text>
        <dbReference type="EC" id="1.1.99.29"/>
    </reaction>
</comment>
<evidence type="ECO:0000256" key="13">
    <source>
        <dbReference type="PIRSR" id="PIRSR000137-2"/>
    </source>
</evidence>
<keyword evidence="6" id="KW-0964">Secreted</keyword>
<accession>A0A8H7F0U9</accession>
<dbReference type="Proteomes" id="UP000629468">
    <property type="component" value="Unassembled WGS sequence"/>
</dbReference>
<comment type="catalytic activity">
    <reaction evidence="9">
        <text>pyranose + acceptor = pyranos-2,3-diulose + reduced acceptor.</text>
        <dbReference type="EC" id="1.1.99.29"/>
    </reaction>
</comment>
<evidence type="ECO:0000313" key="17">
    <source>
        <dbReference type="EMBL" id="KAF7771589.1"/>
    </source>
</evidence>
<dbReference type="PANTHER" id="PTHR11552:SF78">
    <property type="entry name" value="GLUCOSE-METHANOL-CHOLINE OXIDOREDUCTASE N-TERMINAL DOMAIN-CONTAINING PROTEIN"/>
    <property type="match status" value="1"/>
</dbReference>
<feature type="domain" description="Glucose-methanol-choline oxidoreductase N-terminal" evidence="16">
    <location>
        <begin position="298"/>
        <end position="312"/>
    </location>
</feature>
<dbReference type="AlphaFoldDB" id="A0A8H7F0U9"/>
<dbReference type="EMBL" id="JABXXO010000008">
    <property type="protein sequence ID" value="KAF7771589.1"/>
    <property type="molecule type" value="Genomic_DNA"/>
</dbReference>
<dbReference type="PROSITE" id="PS00623">
    <property type="entry name" value="GMC_OXRED_1"/>
    <property type="match status" value="1"/>
</dbReference>
<dbReference type="InterPro" id="IPR000172">
    <property type="entry name" value="GMC_OxRdtase_N"/>
</dbReference>
<dbReference type="GO" id="GO:0050660">
    <property type="term" value="F:flavin adenine dinucleotide binding"/>
    <property type="evidence" value="ECO:0007669"/>
    <property type="project" value="InterPro"/>
</dbReference>
<name>A0A8H7F0U9_AGABI</name>
<gene>
    <name evidence="17" type="ORF">Agabi119p4_5900</name>
</gene>
<evidence type="ECO:0000256" key="6">
    <source>
        <dbReference type="ARBA" id="ARBA00022525"/>
    </source>
</evidence>
<dbReference type="SUPFAM" id="SSF51905">
    <property type="entry name" value="FAD/NAD(P)-binding domain"/>
    <property type="match status" value="1"/>
</dbReference>
<dbReference type="InterPro" id="IPR036188">
    <property type="entry name" value="FAD/NAD-bd_sf"/>
</dbReference>
<dbReference type="PIRSF" id="PIRSF000137">
    <property type="entry name" value="Alcohol_oxidase"/>
    <property type="match status" value="1"/>
</dbReference>
<comment type="cofactor">
    <cofactor evidence="1 13">
        <name>FAD</name>
        <dbReference type="ChEBI" id="CHEBI:57692"/>
    </cofactor>
</comment>
<comment type="function">
    <text evidence="7">Catalyzes the single-oxidation or sequential double oxidation reaction of carbohydrates primarily at carbon-2 and/or carbon-3 with the concomitant reduction of the flavin. The enzyme exhibits a broad sugar substrate specificity, oxidizing different aldopyranoses to the corresponding C-1, C-2, C-3 or C-1,2, C-2,3 and C-3,4 (di)dehydro sugars with substrate-specific regioselectivity. Accepts only a narrow range of electron acceptors such as substituted benzoquinones and complexed metal ions and reacts extremely slowly with O(2) as acceptor. May play a role in the natural recycling of plant matter by oxidizing all major monosaccharides in lignocellulose and by reducing quinone compounds or reactive radical species generated during lignin depolymerization.</text>
</comment>
<evidence type="ECO:0000256" key="14">
    <source>
        <dbReference type="RuleBase" id="RU003968"/>
    </source>
</evidence>
<keyword evidence="13 14" id="KW-0274">FAD</keyword>
<feature type="binding site" evidence="13">
    <location>
        <position position="255"/>
    </location>
    <ligand>
        <name>FAD</name>
        <dbReference type="ChEBI" id="CHEBI:57692"/>
    </ligand>
</feature>
<proteinExistence type="inferred from homology"/>
<dbReference type="Gene3D" id="3.50.50.60">
    <property type="entry name" value="FAD/NAD(P)-binding domain"/>
    <property type="match status" value="1"/>
</dbReference>